<gene>
    <name evidence="2" type="ORF">BJ875DRAFT_168248</name>
</gene>
<comment type="caution">
    <text evidence="2">The sequence shown here is derived from an EMBL/GenBank/DDBJ whole genome shotgun (WGS) entry which is preliminary data.</text>
</comment>
<keyword evidence="3" id="KW-1185">Reference proteome</keyword>
<protein>
    <submittedName>
        <fullName evidence="2">Uncharacterized protein</fullName>
    </submittedName>
</protein>
<reference evidence="2" key="1">
    <citation type="journal article" date="2021" name="IMA Fungus">
        <title>Genomic characterization of three marine fungi, including Emericellopsis atlantica sp. nov. with signatures of a generalist lifestyle and marine biomass degradation.</title>
        <authorList>
            <person name="Hagestad O.C."/>
            <person name="Hou L."/>
            <person name="Andersen J.H."/>
            <person name="Hansen E.H."/>
            <person name="Altermark B."/>
            <person name="Li C."/>
            <person name="Kuhnert E."/>
            <person name="Cox R.J."/>
            <person name="Crous P.W."/>
            <person name="Spatafora J.W."/>
            <person name="Lail K."/>
            <person name="Amirebrahimi M."/>
            <person name="Lipzen A."/>
            <person name="Pangilinan J."/>
            <person name="Andreopoulos W."/>
            <person name="Hayes R.D."/>
            <person name="Ng V."/>
            <person name="Grigoriev I.V."/>
            <person name="Jackson S.A."/>
            <person name="Sutton T.D.S."/>
            <person name="Dobson A.D.W."/>
            <person name="Rama T."/>
        </authorList>
    </citation>
    <scope>NUCLEOTIDE SEQUENCE</scope>
    <source>
        <strain evidence="2">TRa018bII</strain>
    </source>
</reference>
<dbReference type="EMBL" id="MU251390">
    <property type="protein sequence ID" value="KAG9237261.1"/>
    <property type="molecule type" value="Genomic_DNA"/>
</dbReference>
<feature type="chain" id="PRO_5040426997" evidence="1">
    <location>
        <begin position="19"/>
        <end position="100"/>
    </location>
</feature>
<organism evidence="2 3">
    <name type="scientific">Amylocarpus encephaloides</name>
    <dbReference type="NCBI Taxonomy" id="45428"/>
    <lineage>
        <taxon>Eukaryota</taxon>
        <taxon>Fungi</taxon>
        <taxon>Dikarya</taxon>
        <taxon>Ascomycota</taxon>
        <taxon>Pezizomycotina</taxon>
        <taxon>Leotiomycetes</taxon>
        <taxon>Helotiales</taxon>
        <taxon>Helotiales incertae sedis</taxon>
        <taxon>Amylocarpus</taxon>
    </lineage>
</organism>
<sequence>MQFTSFIVTALFVGASIAVPSPDTSIAERSLGLCKPPNCTSRCPDGAKFNCCVTYIRDPCSDHQVCGWDDCLCKCPASEITFFCNAKYLVDPCKKWEVLS</sequence>
<dbReference type="Proteomes" id="UP000824998">
    <property type="component" value="Unassembled WGS sequence"/>
</dbReference>
<dbReference type="AlphaFoldDB" id="A0A9P7YPC4"/>
<keyword evidence="1" id="KW-0732">Signal</keyword>
<evidence type="ECO:0000313" key="2">
    <source>
        <dbReference type="EMBL" id="KAG9237261.1"/>
    </source>
</evidence>
<feature type="signal peptide" evidence="1">
    <location>
        <begin position="1"/>
        <end position="18"/>
    </location>
</feature>
<evidence type="ECO:0000256" key="1">
    <source>
        <dbReference type="SAM" id="SignalP"/>
    </source>
</evidence>
<name>A0A9P7YPC4_9HELO</name>
<accession>A0A9P7YPC4</accession>
<dbReference type="OrthoDB" id="3502814at2759"/>
<proteinExistence type="predicted"/>
<evidence type="ECO:0000313" key="3">
    <source>
        <dbReference type="Proteomes" id="UP000824998"/>
    </source>
</evidence>